<evidence type="ECO:0000313" key="2">
    <source>
        <dbReference type="Proteomes" id="UP001396334"/>
    </source>
</evidence>
<protein>
    <submittedName>
        <fullName evidence="1">Uncharacterized protein</fullName>
    </submittedName>
</protein>
<proteinExistence type="predicted"/>
<dbReference type="EMBL" id="JBBPBN010000015">
    <property type="protein sequence ID" value="KAK9024648.1"/>
    <property type="molecule type" value="Genomic_DNA"/>
</dbReference>
<gene>
    <name evidence="1" type="ORF">V6N11_004806</name>
</gene>
<comment type="caution">
    <text evidence="1">The sequence shown here is derived from an EMBL/GenBank/DDBJ whole genome shotgun (WGS) entry which is preliminary data.</text>
</comment>
<reference evidence="1 2" key="1">
    <citation type="journal article" date="2024" name="G3 (Bethesda)">
        <title>Genome assembly of Hibiscus sabdariffa L. provides insights into metabolisms of medicinal natural products.</title>
        <authorList>
            <person name="Kim T."/>
        </authorList>
    </citation>
    <scope>NUCLEOTIDE SEQUENCE [LARGE SCALE GENOMIC DNA]</scope>
    <source>
        <strain evidence="1">TK-2024</strain>
        <tissue evidence="1">Old leaves</tissue>
    </source>
</reference>
<dbReference type="Proteomes" id="UP001396334">
    <property type="component" value="Unassembled WGS sequence"/>
</dbReference>
<name>A0ABR2SH87_9ROSI</name>
<sequence length="288" mass="33173">MFNLDVDFHLLWRLPPHSLTSFMDVMQKLLFFHTDGRIEHFRLNHISISGMNDSNVCGWIFAALWRGVKEIELVFTRCSSCFPMLPTALLFTSKTLGLGVIKFEDGDSVKRLISSCPVLEDLSIFHCGMQNIRSLKISHPSLKRPTIAFQWFPSTSDIVFDLSSLVYFKYVCFTSNNHLMRNMPCLVRAEADIDISSRVRGRLYDGHGLVEIFLGLTIRNRNTKILLCIILLIHTSLPMRFTVCSFKWIESFTHHSLEAHTLNVLQSPRGHEIHIFQLRILFSICVNL</sequence>
<keyword evidence="2" id="KW-1185">Reference proteome</keyword>
<evidence type="ECO:0000313" key="1">
    <source>
        <dbReference type="EMBL" id="KAK9024648.1"/>
    </source>
</evidence>
<dbReference type="InterPro" id="IPR050232">
    <property type="entry name" value="FBL13/AtMIF1-like"/>
</dbReference>
<accession>A0ABR2SH87</accession>
<dbReference type="PANTHER" id="PTHR31900:SF27">
    <property type="entry name" value="FBD DOMAIN-CONTAINING PROTEIN"/>
    <property type="match status" value="1"/>
</dbReference>
<organism evidence="1 2">
    <name type="scientific">Hibiscus sabdariffa</name>
    <name type="common">roselle</name>
    <dbReference type="NCBI Taxonomy" id="183260"/>
    <lineage>
        <taxon>Eukaryota</taxon>
        <taxon>Viridiplantae</taxon>
        <taxon>Streptophyta</taxon>
        <taxon>Embryophyta</taxon>
        <taxon>Tracheophyta</taxon>
        <taxon>Spermatophyta</taxon>
        <taxon>Magnoliopsida</taxon>
        <taxon>eudicotyledons</taxon>
        <taxon>Gunneridae</taxon>
        <taxon>Pentapetalae</taxon>
        <taxon>rosids</taxon>
        <taxon>malvids</taxon>
        <taxon>Malvales</taxon>
        <taxon>Malvaceae</taxon>
        <taxon>Malvoideae</taxon>
        <taxon>Hibiscus</taxon>
    </lineage>
</organism>
<dbReference type="PANTHER" id="PTHR31900">
    <property type="entry name" value="F-BOX/RNI SUPERFAMILY PROTEIN-RELATED"/>
    <property type="match status" value="1"/>
</dbReference>